<evidence type="ECO:0000256" key="3">
    <source>
        <dbReference type="ARBA" id="ARBA00020983"/>
    </source>
</evidence>
<dbReference type="GO" id="GO:0000139">
    <property type="term" value="C:Golgi membrane"/>
    <property type="evidence" value="ECO:0007669"/>
    <property type="project" value="UniProtKB-SubCell"/>
</dbReference>
<dbReference type="GO" id="GO:0015031">
    <property type="term" value="P:protein transport"/>
    <property type="evidence" value="ECO:0007669"/>
    <property type="project" value="UniProtKB-KW"/>
</dbReference>
<dbReference type="Pfam" id="PF04124">
    <property type="entry name" value="Dor1"/>
    <property type="match status" value="1"/>
</dbReference>
<dbReference type="GO" id="GO:0017119">
    <property type="term" value="C:Golgi transport complex"/>
    <property type="evidence" value="ECO:0007669"/>
    <property type="project" value="InterPro"/>
</dbReference>
<gene>
    <name evidence="9" type="primary">COG8</name>
    <name evidence="9" type="ORF">SNEC2469_LOCUS14459</name>
</gene>
<reference evidence="9" key="1">
    <citation type="submission" date="2021-02" db="EMBL/GenBank/DDBJ databases">
        <authorList>
            <person name="Dougan E. K."/>
            <person name="Rhodes N."/>
            <person name="Thang M."/>
            <person name="Chan C."/>
        </authorList>
    </citation>
    <scope>NUCLEOTIDE SEQUENCE</scope>
</reference>
<name>A0A812T256_9DINO</name>
<dbReference type="PANTHER" id="PTHR21311">
    <property type="entry name" value="CONSERVED OLIGOMERIC GOLGI COMPLEX COMPONENT 8"/>
    <property type="match status" value="1"/>
</dbReference>
<dbReference type="InterPro" id="IPR007255">
    <property type="entry name" value="COG8"/>
</dbReference>
<evidence type="ECO:0000256" key="7">
    <source>
        <dbReference type="ARBA" id="ARBA00023136"/>
    </source>
</evidence>
<comment type="subcellular location">
    <subcellularLocation>
        <location evidence="1">Golgi apparatus membrane</location>
        <topology evidence="1">Peripheral membrane protein</topology>
    </subcellularLocation>
</comment>
<evidence type="ECO:0000256" key="1">
    <source>
        <dbReference type="ARBA" id="ARBA00004395"/>
    </source>
</evidence>
<dbReference type="Proteomes" id="UP000601435">
    <property type="component" value="Unassembled WGS sequence"/>
</dbReference>
<dbReference type="InterPro" id="IPR016159">
    <property type="entry name" value="Cullin_repeat-like_dom_sf"/>
</dbReference>
<evidence type="ECO:0000256" key="8">
    <source>
        <dbReference type="ARBA" id="ARBA00031347"/>
    </source>
</evidence>
<proteinExistence type="inferred from homology"/>
<keyword evidence="5" id="KW-0653">Protein transport</keyword>
<dbReference type="PANTHER" id="PTHR21311:SF0">
    <property type="entry name" value="CONSERVED OLIGOMERIC GOLGI COMPLEX SUBUNIT 8"/>
    <property type="match status" value="1"/>
</dbReference>
<dbReference type="OrthoDB" id="1661054at2759"/>
<accession>A0A812T256</accession>
<feature type="non-terminal residue" evidence="9">
    <location>
        <position position="1"/>
    </location>
</feature>
<dbReference type="AlphaFoldDB" id="A0A812T256"/>
<evidence type="ECO:0000256" key="5">
    <source>
        <dbReference type="ARBA" id="ARBA00022927"/>
    </source>
</evidence>
<keyword evidence="7" id="KW-0472">Membrane</keyword>
<evidence type="ECO:0000313" key="10">
    <source>
        <dbReference type="Proteomes" id="UP000601435"/>
    </source>
</evidence>
<evidence type="ECO:0000256" key="4">
    <source>
        <dbReference type="ARBA" id="ARBA00022448"/>
    </source>
</evidence>
<evidence type="ECO:0000313" key="9">
    <source>
        <dbReference type="EMBL" id="CAE7506830.1"/>
    </source>
</evidence>
<keyword evidence="10" id="KW-1185">Reference proteome</keyword>
<dbReference type="EMBL" id="CAJNJA010023165">
    <property type="protein sequence ID" value="CAE7506830.1"/>
    <property type="molecule type" value="Genomic_DNA"/>
</dbReference>
<comment type="similarity">
    <text evidence="2">Belongs to the COG8 family.</text>
</comment>
<organism evidence="9 10">
    <name type="scientific">Symbiodinium necroappetens</name>
    <dbReference type="NCBI Taxonomy" id="1628268"/>
    <lineage>
        <taxon>Eukaryota</taxon>
        <taxon>Sar</taxon>
        <taxon>Alveolata</taxon>
        <taxon>Dinophyceae</taxon>
        <taxon>Suessiales</taxon>
        <taxon>Symbiodiniaceae</taxon>
        <taxon>Symbiodinium</taxon>
    </lineage>
</organism>
<dbReference type="SUPFAM" id="SSF74788">
    <property type="entry name" value="Cullin repeat-like"/>
    <property type="match status" value="1"/>
</dbReference>
<dbReference type="GO" id="GO:0006891">
    <property type="term" value="P:intra-Golgi vesicle-mediated transport"/>
    <property type="evidence" value="ECO:0007669"/>
    <property type="project" value="TreeGrafter"/>
</dbReference>
<protein>
    <recommendedName>
        <fullName evidence="3">Conserved oligomeric Golgi complex subunit 8</fullName>
    </recommendedName>
    <alternativeName>
        <fullName evidence="8">Component of oligomeric Golgi complex 8</fullName>
    </alternativeName>
</protein>
<comment type="caution">
    <text evidence="9">The sequence shown here is derived from an EMBL/GenBank/DDBJ whole genome shotgun (WGS) entry which is preliminary data.</text>
</comment>
<evidence type="ECO:0000256" key="2">
    <source>
        <dbReference type="ARBA" id="ARBA00006419"/>
    </source>
</evidence>
<keyword evidence="4" id="KW-0813">Transport</keyword>
<evidence type="ECO:0000256" key="6">
    <source>
        <dbReference type="ARBA" id="ARBA00023034"/>
    </source>
</evidence>
<keyword evidence="6" id="KW-0333">Golgi apparatus</keyword>
<sequence length="427" mass="47722">MRQVFGQELDELQKKSPQLLDVARSYFPHLTSSTYEALAREPDGLRLDKDRCEREMEQLAVQNYSAFIGSAEVTQGVRQELSSIQASLQEMAEVLEPAQETISQLQDKATGLGARRAALRNVLTQHGALLELLELPQLLDACVRNQMYEESLELLAFCKSLLQAHEARGEDIHVLTHIKDQVAVQRTNLRDSLAAQLKTDIHLPACVHIVGFLRRVQRHSEEELRELFIEHRSKFLDTHKQQVELLRHSRGSVGTALRNAADLLRTHVYDIGTQYKALFPQDDGPLGTWLNSQVTWLMMLLHHHVLPSSSSASGKGSTTTLSAKIDAAQLTTVLRQCVHASSTLKRLGGHFFPAVAGIFEARMEQYSREMLDSALLTFHAELGRYDWVPSTALAGGASEASAGWLHPQALELTRHRPLAVLTNDIVQ</sequence>